<accession>A0A6J8DTE0</accession>
<proteinExistence type="predicted"/>
<evidence type="ECO:0000313" key="1">
    <source>
        <dbReference type="EMBL" id="CAC5411908.1"/>
    </source>
</evidence>
<dbReference type="Proteomes" id="UP000507470">
    <property type="component" value="Unassembled WGS sequence"/>
</dbReference>
<keyword evidence="2" id="KW-1185">Reference proteome</keyword>
<reference evidence="1 2" key="1">
    <citation type="submission" date="2020-06" db="EMBL/GenBank/DDBJ databases">
        <authorList>
            <person name="Li R."/>
            <person name="Bekaert M."/>
        </authorList>
    </citation>
    <scope>NUCLEOTIDE SEQUENCE [LARGE SCALE GENOMIC DNA]</scope>
    <source>
        <strain evidence="2">wild</strain>
    </source>
</reference>
<sequence>MIKMDSIIHMQVYEDAISYKDEHTYEPIKTVNMVKKDNNVIRTWKQWFIIFYLDACCILGVFWHRTECDLFHVTKIEQLEGRITELEESLYVSSGQTNVARLSQKVGFTSCGGKIASGSRIKFTSLTSSHGINVASSYRKGKFSPKKAEFYLVLSNILSNSQDGYYIRKNGTEIARAWSHFSDSSPRYSAPLSDFIQLSVYDVCTIEGTSADFSSCLTIVQL</sequence>
<organism evidence="1 2">
    <name type="scientific">Mytilus coruscus</name>
    <name type="common">Sea mussel</name>
    <dbReference type="NCBI Taxonomy" id="42192"/>
    <lineage>
        <taxon>Eukaryota</taxon>
        <taxon>Metazoa</taxon>
        <taxon>Spiralia</taxon>
        <taxon>Lophotrochozoa</taxon>
        <taxon>Mollusca</taxon>
        <taxon>Bivalvia</taxon>
        <taxon>Autobranchia</taxon>
        <taxon>Pteriomorphia</taxon>
        <taxon>Mytilida</taxon>
        <taxon>Mytiloidea</taxon>
        <taxon>Mytilidae</taxon>
        <taxon>Mytilinae</taxon>
        <taxon>Mytilus</taxon>
    </lineage>
</organism>
<protein>
    <submittedName>
        <fullName evidence="1">Uncharacterized protein</fullName>
    </submittedName>
</protein>
<dbReference type="OrthoDB" id="6199868at2759"/>
<dbReference type="AlphaFoldDB" id="A0A6J8DTE0"/>
<name>A0A6J8DTE0_MYTCO</name>
<gene>
    <name evidence="1" type="ORF">MCOR_44947</name>
</gene>
<dbReference type="EMBL" id="CACVKT020007930">
    <property type="protein sequence ID" value="CAC5411908.1"/>
    <property type="molecule type" value="Genomic_DNA"/>
</dbReference>
<evidence type="ECO:0000313" key="2">
    <source>
        <dbReference type="Proteomes" id="UP000507470"/>
    </source>
</evidence>